<gene>
    <name evidence="3" type="ORF">A4A58_01460</name>
</gene>
<comment type="caution">
    <text evidence="3">The sequence shown here is derived from an EMBL/GenBank/DDBJ whole genome shotgun (WGS) entry which is preliminary data.</text>
</comment>
<dbReference type="Proteomes" id="UP000076574">
    <property type="component" value="Unassembled WGS sequence"/>
</dbReference>
<proteinExistence type="predicted"/>
<name>A0A161SVL9_9BRAD</name>
<dbReference type="EMBL" id="LVYV01000001">
    <property type="protein sequence ID" value="KZD25882.1"/>
    <property type="molecule type" value="Genomic_DNA"/>
</dbReference>
<sequence length="202" mass="21331">MRSILRPVIAALTIAGLATIPVTGAAYAQAQKQPAAKQTPPTPAPTAAPAQNAPAPKQIALTDKQIEQVLAAQKDLDAVTAKLPQQAPDKPDPKVVAQLDDVAKKNGFANYGDYNDVVENIMLVLGGFDPQTKKYVGPEVVFKQQIAAVQADKKMPAKDKKAALADLNAALKSPPPAVENKGNIDLVGKYYDKLAAAMQNDE</sequence>
<feature type="signal peptide" evidence="2">
    <location>
        <begin position="1"/>
        <end position="28"/>
    </location>
</feature>
<organism evidence="3 4">
    <name type="scientific">Tardiphaga robiniae</name>
    <dbReference type="NCBI Taxonomy" id="943830"/>
    <lineage>
        <taxon>Bacteria</taxon>
        <taxon>Pseudomonadati</taxon>
        <taxon>Pseudomonadota</taxon>
        <taxon>Alphaproteobacteria</taxon>
        <taxon>Hyphomicrobiales</taxon>
        <taxon>Nitrobacteraceae</taxon>
        <taxon>Tardiphaga</taxon>
    </lineage>
</organism>
<dbReference type="STRING" id="943830.A4A58_01460"/>
<evidence type="ECO:0000313" key="3">
    <source>
        <dbReference type="EMBL" id="KZD25882.1"/>
    </source>
</evidence>
<evidence type="ECO:0000256" key="2">
    <source>
        <dbReference type="SAM" id="SignalP"/>
    </source>
</evidence>
<keyword evidence="4" id="KW-1185">Reference proteome</keyword>
<evidence type="ECO:0000256" key="1">
    <source>
        <dbReference type="SAM" id="MobiDB-lite"/>
    </source>
</evidence>
<feature type="region of interest" description="Disordered" evidence="1">
    <location>
        <begin position="32"/>
        <end position="55"/>
    </location>
</feature>
<protein>
    <submittedName>
        <fullName evidence="3">Uncharacterized protein</fullName>
    </submittedName>
</protein>
<dbReference type="OrthoDB" id="7997461at2"/>
<dbReference type="RefSeq" id="WP_068730369.1">
    <property type="nucleotide sequence ID" value="NZ_LVYV01000001.1"/>
</dbReference>
<accession>A0A161SVL9</accession>
<keyword evidence="2" id="KW-0732">Signal</keyword>
<reference evidence="3 4" key="1">
    <citation type="submission" date="2016-03" db="EMBL/GenBank/DDBJ databases">
        <title>Microsymbionts genomes from the relict species Vavilovia formosa (Stev.) Fed.</title>
        <authorList>
            <person name="Kopat V."/>
            <person name="Chirak E."/>
            <person name="Kimeklis A."/>
            <person name="Andronov E."/>
        </authorList>
    </citation>
    <scope>NUCLEOTIDE SEQUENCE [LARGE SCALE GENOMIC DNA]</scope>
    <source>
        <strain evidence="3 4">Vaf07</strain>
    </source>
</reference>
<evidence type="ECO:0000313" key="4">
    <source>
        <dbReference type="Proteomes" id="UP000076574"/>
    </source>
</evidence>
<feature type="chain" id="PRO_5007827358" evidence="2">
    <location>
        <begin position="29"/>
        <end position="202"/>
    </location>
</feature>
<dbReference type="AlphaFoldDB" id="A0A161SVL9"/>